<sequence>MKGKFSVIIAFFILLTATSAFAQDGCDNLLKTELTNIPGVQTTIQENGKFLTILATSDKAESIKIASRITALHSRTSSTGCDFNSFPIAVFNSNLLSVKTKTADNLSNADIEKLLYKHVYALSPVQVDENLKGYTRLAELFPLNSYYAARVEHYKERSDLQKTRNNFIKKCLREAAKDKNIRDLKINRDVYLFITDDDTPQKTSLAFLDKVEKITPRPKKELCLFFYDSELNRKGDSCPAEYQQNLGNTEETLLMNYVQSIPSYRIEQNINGYKALKKLNPASTLYTSKLDSYESKLRGLNNFLNIQTSSGEKLFLKNILRGSTLFVTLDDKAIEGKSRKSLKSFYSALNSYYAYSGSPYQRCMLKSQTGATLGKIQCTKNGRCRFKE</sequence>
<evidence type="ECO:0000256" key="1">
    <source>
        <dbReference type="SAM" id="SignalP"/>
    </source>
</evidence>
<dbReference type="EMBL" id="FNGA01000001">
    <property type="protein sequence ID" value="SDK42504.1"/>
    <property type="molecule type" value="Genomic_DNA"/>
</dbReference>
<feature type="signal peptide" evidence="1">
    <location>
        <begin position="1"/>
        <end position="22"/>
    </location>
</feature>
<keyword evidence="3" id="KW-1185">Reference proteome</keyword>
<evidence type="ECO:0000313" key="3">
    <source>
        <dbReference type="Proteomes" id="UP000199053"/>
    </source>
</evidence>
<protein>
    <submittedName>
        <fullName evidence="2">Uncharacterized protein</fullName>
    </submittedName>
</protein>
<dbReference type="RefSeq" id="WP_092157741.1">
    <property type="nucleotide sequence ID" value="NZ_FNGA01000001.1"/>
</dbReference>
<name>A0A1G9BTJ4_9BACT</name>
<reference evidence="3" key="1">
    <citation type="submission" date="2016-10" db="EMBL/GenBank/DDBJ databases">
        <authorList>
            <person name="Varghese N."/>
            <person name="Submissions S."/>
        </authorList>
    </citation>
    <scope>NUCLEOTIDE SEQUENCE [LARGE SCALE GENOMIC DNA]</scope>
    <source>
        <strain evidence="3">DSM 16995</strain>
    </source>
</reference>
<dbReference type="AlphaFoldDB" id="A0A1G9BTJ4"/>
<proteinExistence type="predicted"/>
<keyword evidence="1" id="KW-0732">Signal</keyword>
<dbReference type="Proteomes" id="UP000199053">
    <property type="component" value="Unassembled WGS sequence"/>
</dbReference>
<accession>A0A1G9BTJ4</accession>
<dbReference type="OrthoDB" id="5447346at2"/>
<evidence type="ECO:0000313" key="2">
    <source>
        <dbReference type="EMBL" id="SDK42504.1"/>
    </source>
</evidence>
<gene>
    <name evidence="2" type="ORF">SAMN05660337_0407</name>
</gene>
<organism evidence="2 3">
    <name type="scientific">Maridesulfovibrio ferrireducens</name>
    <dbReference type="NCBI Taxonomy" id="246191"/>
    <lineage>
        <taxon>Bacteria</taxon>
        <taxon>Pseudomonadati</taxon>
        <taxon>Thermodesulfobacteriota</taxon>
        <taxon>Desulfovibrionia</taxon>
        <taxon>Desulfovibrionales</taxon>
        <taxon>Desulfovibrionaceae</taxon>
        <taxon>Maridesulfovibrio</taxon>
    </lineage>
</organism>
<feature type="chain" id="PRO_5011701533" evidence="1">
    <location>
        <begin position="23"/>
        <end position="388"/>
    </location>
</feature>